<accession>A0A425Y5D9</accession>
<name>A0A425Y5D9_9BACT</name>
<comment type="caution">
    <text evidence="2">The sequence shown here is derived from an EMBL/GenBank/DDBJ whole genome shotgun (WGS) entry which is preliminary data.</text>
</comment>
<proteinExistence type="predicted"/>
<gene>
    <name evidence="2" type="ORF">DWB61_04855</name>
</gene>
<keyword evidence="1" id="KW-0812">Transmembrane</keyword>
<protein>
    <submittedName>
        <fullName evidence="2">DUF2975 domain-containing protein</fullName>
    </submittedName>
</protein>
<keyword evidence="1" id="KW-0472">Membrane</keyword>
<dbReference type="Proteomes" id="UP000285794">
    <property type="component" value="Unassembled WGS sequence"/>
</dbReference>
<evidence type="ECO:0000313" key="3">
    <source>
        <dbReference type="Proteomes" id="UP000285794"/>
    </source>
</evidence>
<feature type="transmembrane region" description="Helical" evidence="1">
    <location>
        <begin position="86"/>
        <end position="111"/>
    </location>
</feature>
<dbReference type="Pfam" id="PF11188">
    <property type="entry name" value="DUF2975"/>
    <property type="match status" value="1"/>
</dbReference>
<dbReference type="EMBL" id="QQWG01000003">
    <property type="protein sequence ID" value="RRG23716.1"/>
    <property type="molecule type" value="Genomic_DNA"/>
</dbReference>
<evidence type="ECO:0000256" key="1">
    <source>
        <dbReference type="SAM" id="Phobius"/>
    </source>
</evidence>
<dbReference type="InterPro" id="IPR021354">
    <property type="entry name" value="DUF2975"/>
</dbReference>
<keyword evidence="3" id="KW-1185">Reference proteome</keyword>
<feature type="transmembrane region" description="Helical" evidence="1">
    <location>
        <begin position="21"/>
        <end position="39"/>
    </location>
</feature>
<reference evidence="2 3" key="1">
    <citation type="submission" date="2018-07" db="EMBL/GenBank/DDBJ databases">
        <title>Draft genome sequence of Ancylomarina sp. M1P.</title>
        <authorList>
            <person name="Yadav S."/>
            <person name="Villanueva L."/>
            <person name="Damste J.S.S."/>
        </authorList>
    </citation>
    <scope>NUCLEOTIDE SEQUENCE [LARGE SCALE GENOMIC DNA]</scope>
    <source>
        <strain evidence="2 3">M1P</strain>
    </source>
</reference>
<sequence length="210" mass="24836">MKNNIRIINFLRIFFKIFYKLSIFAFVGWGLVYFVHLFIDFRVPDIPFAGETYFKTDVAYDLILGSHYDETIDVAVNLGRIHSNDLFYRFMGLLNAVLSAGILTLMFRYAYYIFNELHKREKNGTYFSLEVYHWIRKVGFLMLAYPIYFLINGCVFSWFLLDNVSFMGQEVHFQPDYTLLTKVVSVLVVFVFAEIYRVGIEMKEETDLTI</sequence>
<dbReference type="AlphaFoldDB" id="A0A425Y5D9"/>
<dbReference type="RefSeq" id="WP_125029759.1">
    <property type="nucleotide sequence ID" value="NZ_JAPXVP010000003.1"/>
</dbReference>
<evidence type="ECO:0000313" key="2">
    <source>
        <dbReference type="EMBL" id="RRG23716.1"/>
    </source>
</evidence>
<keyword evidence="1" id="KW-1133">Transmembrane helix</keyword>
<organism evidence="2 3">
    <name type="scientific">Ancylomarina euxinus</name>
    <dbReference type="NCBI Taxonomy" id="2283627"/>
    <lineage>
        <taxon>Bacteria</taxon>
        <taxon>Pseudomonadati</taxon>
        <taxon>Bacteroidota</taxon>
        <taxon>Bacteroidia</taxon>
        <taxon>Marinilabiliales</taxon>
        <taxon>Marinifilaceae</taxon>
        <taxon>Ancylomarina</taxon>
    </lineage>
</organism>
<feature type="transmembrane region" description="Helical" evidence="1">
    <location>
        <begin position="138"/>
        <end position="159"/>
    </location>
</feature>
<feature type="transmembrane region" description="Helical" evidence="1">
    <location>
        <begin position="179"/>
        <end position="196"/>
    </location>
</feature>
<dbReference type="OrthoDB" id="1116525at2"/>